<organism evidence="2 3">
    <name type="scientific">Eragrostis curvula</name>
    <name type="common">weeping love grass</name>
    <dbReference type="NCBI Taxonomy" id="38414"/>
    <lineage>
        <taxon>Eukaryota</taxon>
        <taxon>Viridiplantae</taxon>
        <taxon>Streptophyta</taxon>
        <taxon>Embryophyta</taxon>
        <taxon>Tracheophyta</taxon>
        <taxon>Spermatophyta</taxon>
        <taxon>Magnoliopsida</taxon>
        <taxon>Liliopsida</taxon>
        <taxon>Poales</taxon>
        <taxon>Poaceae</taxon>
        <taxon>PACMAD clade</taxon>
        <taxon>Chloridoideae</taxon>
        <taxon>Eragrostideae</taxon>
        <taxon>Eragrostidinae</taxon>
        <taxon>Eragrostis</taxon>
    </lineage>
</organism>
<sequence>MHRTSPLCPQRPLCLLRPSRRSLGFISQPGGQIGAAAEACAKAEEEGAVRRALLHPFRDHVMSGGQEVEGQEAGGQVLDGQGNKDKDESASLVSAAKQKRPLATNPQKHPAAKKVKSPSAGSKPPLASKSPSMRPPSMKQPRHMAKKQSKSSAAKQLRSPMVRTRSPVITGSPMMRFLVSSMMMRARTPPSRSPKARTQRSLSKSLAPQSPSNDH</sequence>
<reference evidence="2 3" key="1">
    <citation type="journal article" date="2019" name="Sci. Rep.">
        <title>A high-quality genome of Eragrostis curvula grass provides insights into Poaceae evolution and supports new strategies to enhance forage quality.</title>
        <authorList>
            <person name="Carballo J."/>
            <person name="Santos B.A.C.M."/>
            <person name="Zappacosta D."/>
            <person name="Garbus I."/>
            <person name="Selva J.P."/>
            <person name="Gallo C.A."/>
            <person name="Diaz A."/>
            <person name="Albertini E."/>
            <person name="Caccamo M."/>
            <person name="Echenique V."/>
        </authorList>
    </citation>
    <scope>NUCLEOTIDE SEQUENCE [LARGE SCALE GENOMIC DNA]</scope>
    <source>
        <strain evidence="3">cv. Victoria</strain>
        <tissue evidence="2">Leaf</tissue>
    </source>
</reference>
<proteinExistence type="predicted"/>
<accession>A0A5J9VTK1</accession>
<evidence type="ECO:0000313" key="3">
    <source>
        <dbReference type="Proteomes" id="UP000324897"/>
    </source>
</evidence>
<protein>
    <submittedName>
        <fullName evidence="2">Uncharacterized protein</fullName>
    </submittedName>
</protein>
<dbReference type="Gramene" id="TVU38941">
    <property type="protein sequence ID" value="TVU38941"/>
    <property type="gene ID" value="EJB05_12338"/>
</dbReference>
<feature type="compositionally biased region" description="Low complexity" evidence="1">
    <location>
        <begin position="128"/>
        <end position="139"/>
    </location>
</feature>
<name>A0A5J9VTK1_9POAL</name>
<feature type="non-terminal residue" evidence="2">
    <location>
        <position position="215"/>
    </location>
</feature>
<keyword evidence="3" id="KW-1185">Reference proteome</keyword>
<feature type="non-terminal residue" evidence="2">
    <location>
        <position position="1"/>
    </location>
</feature>
<feature type="compositionally biased region" description="Polar residues" evidence="1">
    <location>
        <begin position="199"/>
        <end position="215"/>
    </location>
</feature>
<dbReference type="AlphaFoldDB" id="A0A5J9VTK1"/>
<evidence type="ECO:0000313" key="2">
    <source>
        <dbReference type="EMBL" id="TVU38941.1"/>
    </source>
</evidence>
<gene>
    <name evidence="2" type="ORF">EJB05_12338</name>
</gene>
<evidence type="ECO:0000256" key="1">
    <source>
        <dbReference type="SAM" id="MobiDB-lite"/>
    </source>
</evidence>
<dbReference type="EMBL" id="RWGY01000007">
    <property type="protein sequence ID" value="TVU38941.1"/>
    <property type="molecule type" value="Genomic_DNA"/>
</dbReference>
<dbReference type="Proteomes" id="UP000324897">
    <property type="component" value="Chromosome 4"/>
</dbReference>
<feature type="compositionally biased region" description="Basic residues" evidence="1">
    <location>
        <begin position="140"/>
        <end position="149"/>
    </location>
</feature>
<feature type="region of interest" description="Disordered" evidence="1">
    <location>
        <begin position="65"/>
        <end position="215"/>
    </location>
</feature>
<comment type="caution">
    <text evidence="2">The sequence shown here is derived from an EMBL/GenBank/DDBJ whole genome shotgun (WGS) entry which is preliminary data.</text>
</comment>